<organism evidence="3 4">
    <name type="scientific">Cylindrotheca closterium</name>
    <dbReference type="NCBI Taxonomy" id="2856"/>
    <lineage>
        <taxon>Eukaryota</taxon>
        <taxon>Sar</taxon>
        <taxon>Stramenopiles</taxon>
        <taxon>Ochrophyta</taxon>
        <taxon>Bacillariophyta</taxon>
        <taxon>Bacillariophyceae</taxon>
        <taxon>Bacillariophycidae</taxon>
        <taxon>Bacillariales</taxon>
        <taxon>Bacillariaceae</taxon>
        <taxon>Cylindrotheca</taxon>
    </lineage>
</organism>
<dbReference type="Pfam" id="PF20710">
    <property type="entry name" value="DUF6824"/>
    <property type="match status" value="1"/>
</dbReference>
<dbReference type="Proteomes" id="UP001295423">
    <property type="component" value="Unassembled WGS sequence"/>
</dbReference>
<keyword evidence="4" id="KW-1185">Reference proteome</keyword>
<comment type="caution">
    <text evidence="3">The sequence shown here is derived from an EMBL/GenBank/DDBJ whole genome shotgun (WGS) entry which is preliminary data.</text>
</comment>
<accession>A0AAD2JK02</accession>
<feature type="domain" description="DUF6824" evidence="2">
    <location>
        <begin position="26"/>
        <end position="111"/>
    </location>
</feature>
<evidence type="ECO:0000313" key="4">
    <source>
        <dbReference type="Proteomes" id="UP001295423"/>
    </source>
</evidence>
<name>A0AAD2JK02_9STRA</name>
<dbReference type="InterPro" id="IPR049227">
    <property type="entry name" value="DUF6824"/>
</dbReference>
<gene>
    <name evidence="3" type="ORF">CYCCA115_LOCUS16987</name>
</gene>
<dbReference type="AlphaFoldDB" id="A0AAD2JK02"/>
<feature type="compositionally biased region" description="Basic and acidic residues" evidence="1">
    <location>
        <begin position="484"/>
        <end position="513"/>
    </location>
</feature>
<feature type="compositionally biased region" description="Basic and acidic residues" evidence="1">
    <location>
        <begin position="521"/>
        <end position="530"/>
    </location>
</feature>
<reference evidence="3" key="1">
    <citation type="submission" date="2023-08" db="EMBL/GenBank/DDBJ databases">
        <authorList>
            <person name="Audoor S."/>
            <person name="Bilcke G."/>
        </authorList>
    </citation>
    <scope>NUCLEOTIDE SEQUENCE</scope>
</reference>
<evidence type="ECO:0000256" key="1">
    <source>
        <dbReference type="SAM" id="MobiDB-lite"/>
    </source>
</evidence>
<feature type="region of interest" description="Disordered" evidence="1">
    <location>
        <begin position="247"/>
        <end position="281"/>
    </location>
</feature>
<evidence type="ECO:0000313" key="3">
    <source>
        <dbReference type="EMBL" id="CAJ1958010.1"/>
    </source>
</evidence>
<proteinExistence type="predicted"/>
<sequence>MQRPRDVLTLPEEQKMIDIKQPHHNDVLCGRGVTTNRHPGNESFRALVGVNKEVYVSSSKKQKMAISRSIVEAVSLLTPPGRFLEKNPQTSLWSDIGHKKAVEKTSQALRDGAASLRKQLSADLGDPDFLNVVFDMDVVEKEQNIHQVGSNEAKKRNSGDKIKSKGKENNKSKGIDKTRAVKSRPTVVKKGHRRANSNPSLRNHCRGKVARGDHDADVMVSTFSSAQSYAPPLSPCSTPVRQQIPYPSTPQTWSGRAALSESDNLDGLPEYHPHSHHDHHDHHETYCYQDRRSLDFPYRYPDTPKGWSGEQWGTSDFRPSPHSPLVKYPLSAPATCHSWSPTEAYRHPPSGALPAGRHQFSPAGYRSQAHPADWAPRMIPRRSEYHHSPQLHPNNHIFHPMAAQNGWHRSPYINRGRVPCHEYDFPDSNSGLSVPALGGEAGDPMPTGTRVLLAPRGRRQIENTPRSPKYQASDFAPPPPSPRLSREAMPVERKTVQSMHRESKRNDSGRAFRETQGSPTGEEKKTDDSKLSSTDPSHPKQDEIFLPLAFSLKPRRCGPYSQCNEEEPKKTNSPKIEPLETPSADEFIKKARDDDIVMSPVRENPKSLMEVPENILTLPISPFGPNDDPS</sequence>
<feature type="compositionally biased region" description="Basic and acidic residues" evidence="1">
    <location>
        <begin position="152"/>
        <end position="179"/>
    </location>
</feature>
<dbReference type="EMBL" id="CAKOGP040001959">
    <property type="protein sequence ID" value="CAJ1958010.1"/>
    <property type="molecule type" value="Genomic_DNA"/>
</dbReference>
<evidence type="ECO:0000259" key="2">
    <source>
        <dbReference type="Pfam" id="PF20710"/>
    </source>
</evidence>
<feature type="region of interest" description="Disordered" evidence="1">
    <location>
        <begin position="434"/>
        <end position="591"/>
    </location>
</feature>
<protein>
    <recommendedName>
        <fullName evidence="2">DUF6824 domain-containing protein</fullName>
    </recommendedName>
</protein>
<feature type="region of interest" description="Disordered" evidence="1">
    <location>
        <begin position="145"/>
        <end position="207"/>
    </location>
</feature>